<dbReference type="Proteomes" id="UP000001055">
    <property type="component" value="Unassembled WGS sequence"/>
</dbReference>
<feature type="transmembrane region" description="Helical" evidence="1">
    <location>
        <begin position="114"/>
        <end position="134"/>
    </location>
</feature>
<protein>
    <submittedName>
        <fullName evidence="2">Uncharacterized protein</fullName>
    </submittedName>
</protein>
<sequence length="403" mass="45322">MACVSIGEANPDIAGIGIIWWRRECASEGSLFAPEDPNKRWMKSGSPQFLIRALAWTLHERLEGEDMLTPTLKRLKFANRILLAGNDSQTFTGIALLISALVQAKTLSLYHMHVLYDVISLVVISNCAASTSIFSEGVFKGYIRISLIAIWATLFISYFGVFAAHLQDWNDNLPQHCYQTAKTARPGDPHPRVENIYIGITFACTLSTLCIATMYALKSRSHQRTTHATISAVSDEQRRWFAELDSAPDPTQAAAKFNRRDAGQLAQQIVLNRDLLAWQMQDMVVRVALFQCPLQIYSIFALRSANEKSLDKGSTEREWGFGQIVSMVLLGMIVLSVADGVTDVVRREDGDVLEAEMGMQQACCPDRHIASLTRRHCRERPVWVTLFNCYTSNTDNLFFYTQR</sequence>
<dbReference type="EMBL" id="CH445331">
    <property type="protein sequence ID" value="EAT87611.1"/>
    <property type="molecule type" value="Genomic_DNA"/>
</dbReference>
<dbReference type="PANTHER" id="PTHR37577:SF1">
    <property type="entry name" value="INTEGRAL MEMBRANE PROTEIN"/>
    <property type="match status" value="1"/>
</dbReference>
<reference evidence="3" key="1">
    <citation type="journal article" date="2007" name="Plant Cell">
        <title>Dothideomycete-plant interactions illuminated by genome sequencing and EST analysis of the wheat pathogen Stagonospora nodorum.</title>
        <authorList>
            <person name="Hane J.K."/>
            <person name="Lowe R.G."/>
            <person name="Solomon P.S."/>
            <person name="Tan K.C."/>
            <person name="Schoch C.L."/>
            <person name="Spatafora J.W."/>
            <person name="Crous P.W."/>
            <person name="Kodira C."/>
            <person name="Birren B.W."/>
            <person name="Galagan J.E."/>
            <person name="Torriani S.F."/>
            <person name="McDonald B.A."/>
            <person name="Oliver R.P."/>
        </authorList>
    </citation>
    <scope>NUCLEOTIDE SEQUENCE [LARGE SCALE GENOMIC DNA]</scope>
    <source>
        <strain evidence="3">SN15 / ATCC MYA-4574 / FGSC 10173</strain>
    </source>
</reference>
<keyword evidence="1" id="KW-1133">Transmembrane helix</keyword>
<name>Q0USP4_PHANO</name>
<evidence type="ECO:0000313" key="2">
    <source>
        <dbReference type="EMBL" id="EAT87611.1"/>
    </source>
</evidence>
<dbReference type="OMA" id="FPVHLYM"/>
<dbReference type="KEGG" id="pno:SNOG_05220"/>
<feature type="transmembrane region" description="Helical" evidence="1">
    <location>
        <begin position="81"/>
        <end position="102"/>
    </location>
</feature>
<dbReference type="PANTHER" id="PTHR37577">
    <property type="entry name" value="INTEGRAL MEMBRANE PROTEIN"/>
    <property type="match status" value="1"/>
</dbReference>
<dbReference type="InterPro" id="IPR053018">
    <property type="entry name" value="Elsinochrome_Biosynth-Asso"/>
</dbReference>
<proteinExistence type="predicted"/>
<gene>
    <name evidence="2" type="ORF">SNOG_05220</name>
</gene>
<feature type="transmembrane region" description="Helical" evidence="1">
    <location>
        <begin position="283"/>
        <end position="300"/>
    </location>
</feature>
<feature type="transmembrane region" description="Helical" evidence="1">
    <location>
        <begin position="146"/>
        <end position="166"/>
    </location>
</feature>
<evidence type="ECO:0000256" key="1">
    <source>
        <dbReference type="SAM" id="Phobius"/>
    </source>
</evidence>
<dbReference type="InParanoid" id="Q0USP4"/>
<dbReference type="AlphaFoldDB" id="Q0USP4"/>
<dbReference type="VEuPathDB" id="FungiDB:JI435_052200"/>
<feature type="transmembrane region" description="Helical" evidence="1">
    <location>
        <begin position="320"/>
        <end position="338"/>
    </location>
</feature>
<keyword evidence="1" id="KW-0812">Transmembrane</keyword>
<feature type="transmembrane region" description="Helical" evidence="1">
    <location>
        <begin position="196"/>
        <end position="217"/>
    </location>
</feature>
<dbReference type="RefSeq" id="XP_001795630.1">
    <property type="nucleotide sequence ID" value="XM_001795578.1"/>
</dbReference>
<evidence type="ECO:0000313" key="3">
    <source>
        <dbReference type="Proteomes" id="UP000001055"/>
    </source>
</evidence>
<dbReference type="GeneID" id="5972505"/>
<keyword evidence="1" id="KW-0472">Membrane</keyword>
<organism evidence="2 3">
    <name type="scientific">Phaeosphaeria nodorum (strain SN15 / ATCC MYA-4574 / FGSC 10173)</name>
    <name type="common">Glume blotch fungus</name>
    <name type="synonym">Parastagonospora nodorum</name>
    <dbReference type="NCBI Taxonomy" id="321614"/>
    <lineage>
        <taxon>Eukaryota</taxon>
        <taxon>Fungi</taxon>
        <taxon>Dikarya</taxon>
        <taxon>Ascomycota</taxon>
        <taxon>Pezizomycotina</taxon>
        <taxon>Dothideomycetes</taxon>
        <taxon>Pleosporomycetidae</taxon>
        <taxon>Pleosporales</taxon>
        <taxon>Pleosporineae</taxon>
        <taxon>Phaeosphaeriaceae</taxon>
        <taxon>Parastagonospora</taxon>
    </lineage>
</organism>
<accession>Q0USP4</accession>